<feature type="compositionally biased region" description="Basic and acidic residues" evidence="1">
    <location>
        <begin position="266"/>
        <end position="275"/>
    </location>
</feature>
<dbReference type="AlphaFoldDB" id="A0A2U9CMZ1"/>
<dbReference type="PANTHER" id="PTHR28457:SF1">
    <property type="entry name" value="CILIA- AND FLAGELLA-ASSOCIATED PROTEIN 119"/>
    <property type="match status" value="1"/>
</dbReference>
<feature type="compositionally biased region" description="Basic and acidic residues" evidence="1">
    <location>
        <begin position="225"/>
        <end position="238"/>
    </location>
</feature>
<feature type="compositionally biased region" description="Polar residues" evidence="1">
    <location>
        <begin position="276"/>
        <end position="292"/>
    </location>
</feature>
<sequence length="292" mass="33725">MDTIIKVPRVPNAKMMLWTDVSYHNMEEIDNKQSITDLESVLCSVFGVDLAEPKRGVLLELYVQTVLFCRERSFKKEQTSALLSIVKSIHEANIETPLDNIEQCFEYCKELILCHSVRVRKFKKKSFPLALIILTAIHLRHCQVTSCLCLCTLQRPPFSIDLFNSEEANCIFKYIHNSYMRHYKLYKYIFTPQVKLDLTLTYSRIPDHEDSSAPEETAQQNDEFPETHEHTSIIDREESALGPTADLKALIEKGVTEQMMHLSGQLDERMKEIADQHNSSLNSPQTNLKDKK</sequence>
<dbReference type="PANTHER" id="PTHR28457">
    <property type="entry name" value="COILED-COIL DOMAIN-CONTAINING PROTEIN 189"/>
    <property type="match status" value="1"/>
</dbReference>
<dbReference type="EMBL" id="CP026260">
    <property type="protein sequence ID" value="AWP17523.1"/>
    <property type="molecule type" value="Genomic_DNA"/>
</dbReference>
<dbReference type="Pfam" id="PF14769">
    <property type="entry name" value="CLAMP"/>
    <property type="match status" value="2"/>
</dbReference>
<feature type="region of interest" description="Disordered" evidence="1">
    <location>
        <begin position="260"/>
        <end position="292"/>
    </location>
</feature>
<proteinExistence type="predicted"/>
<evidence type="ECO:0000313" key="3">
    <source>
        <dbReference type="Proteomes" id="UP000246464"/>
    </source>
</evidence>
<evidence type="ECO:0000313" key="2">
    <source>
        <dbReference type="EMBL" id="AWP17523.1"/>
    </source>
</evidence>
<reference evidence="2 3" key="1">
    <citation type="submission" date="2017-12" db="EMBL/GenBank/DDBJ databases">
        <title>Integrating genomic resources of turbot (Scophthalmus maximus) in depth evaluation of genetic and physical mapping variation across individuals.</title>
        <authorList>
            <person name="Martinez P."/>
        </authorList>
    </citation>
    <scope>NUCLEOTIDE SEQUENCE [LARGE SCALE GENOMIC DNA]</scope>
</reference>
<evidence type="ECO:0000256" key="1">
    <source>
        <dbReference type="SAM" id="MobiDB-lite"/>
    </source>
</evidence>
<organism evidence="2 3">
    <name type="scientific">Scophthalmus maximus</name>
    <name type="common">Turbot</name>
    <name type="synonym">Psetta maxima</name>
    <dbReference type="NCBI Taxonomy" id="52904"/>
    <lineage>
        <taxon>Eukaryota</taxon>
        <taxon>Metazoa</taxon>
        <taxon>Chordata</taxon>
        <taxon>Craniata</taxon>
        <taxon>Vertebrata</taxon>
        <taxon>Euteleostomi</taxon>
        <taxon>Actinopterygii</taxon>
        <taxon>Neopterygii</taxon>
        <taxon>Teleostei</taxon>
        <taxon>Neoteleostei</taxon>
        <taxon>Acanthomorphata</taxon>
        <taxon>Carangaria</taxon>
        <taxon>Pleuronectiformes</taxon>
        <taxon>Pleuronectoidei</taxon>
        <taxon>Scophthalmidae</taxon>
        <taxon>Scophthalmus</taxon>
    </lineage>
</organism>
<protein>
    <submittedName>
        <fullName evidence="2">Putative coiled-coil domain-containing protein C16orf93-like isoform 3</fullName>
    </submittedName>
</protein>
<dbReference type="Proteomes" id="UP000246464">
    <property type="component" value="Chromosome 18"/>
</dbReference>
<accession>A0A2U9CMZ1</accession>
<gene>
    <name evidence="2" type="ORF">SMAX5B_020424</name>
</gene>
<dbReference type="InterPro" id="IPR032727">
    <property type="entry name" value="CLAMP"/>
</dbReference>
<name>A0A2U9CMZ1_SCOMX</name>
<feature type="region of interest" description="Disordered" evidence="1">
    <location>
        <begin position="207"/>
        <end position="238"/>
    </location>
</feature>
<keyword evidence="3" id="KW-1185">Reference proteome</keyword>